<accession>A0A1X6P7P7</accession>
<feature type="region of interest" description="Disordered" evidence="1">
    <location>
        <begin position="273"/>
        <end position="321"/>
    </location>
</feature>
<name>A0A1X6P7P7_PORUM</name>
<dbReference type="AlphaFoldDB" id="A0A1X6P7P7"/>
<feature type="compositionally biased region" description="Low complexity" evidence="1">
    <location>
        <begin position="273"/>
        <end position="293"/>
    </location>
</feature>
<gene>
    <name evidence="2" type="ORF">BU14_0169s0013</name>
</gene>
<feature type="compositionally biased region" description="Gly residues" evidence="1">
    <location>
        <begin position="244"/>
        <end position="253"/>
    </location>
</feature>
<reference evidence="2 3" key="1">
    <citation type="submission" date="2017-03" db="EMBL/GenBank/DDBJ databases">
        <title>WGS assembly of Porphyra umbilicalis.</title>
        <authorList>
            <person name="Brawley S.H."/>
            <person name="Blouin N.A."/>
            <person name="Ficko-Blean E."/>
            <person name="Wheeler G.L."/>
            <person name="Lohr M."/>
            <person name="Goodson H.V."/>
            <person name="Jenkins J.W."/>
            <person name="Blaby-Haas C.E."/>
            <person name="Helliwell K.E."/>
            <person name="Chan C."/>
            <person name="Marriage T."/>
            <person name="Bhattacharya D."/>
            <person name="Klein A.S."/>
            <person name="Badis Y."/>
            <person name="Brodie J."/>
            <person name="Cao Y."/>
            <person name="Collen J."/>
            <person name="Dittami S.M."/>
            <person name="Gachon C.M."/>
            <person name="Green B.R."/>
            <person name="Karpowicz S."/>
            <person name="Kim J.W."/>
            <person name="Kudahl U."/>
            <person name="Lin S."/>
            <person name="Michel G."/>
            <person name="Mittag M."/>
            <person name="Olson B.J."/>
            <person name="Pangilinan J."/>
            <person name="Peng Y."/>
            <person name="Qiu H."/>
            <person name="Shu S."/>
            <person name="Singer J.T."/>
            <person name="Smith A.G."/>
            <person name="Sprecher B.N."/>
            <person name="Wagner V."/>
            <person name="Wang W."/>
            <person name="Wang Z.-Y."/>
            <person name="Yan J."/>
            <person name="Yarish C."/>
            <person name="Zoeuner-Riek S."/>
            <person name="Zhuang Y."/>
            <person name="Zou Y."/>
            <person name="Lindquist E.A."/>
            <person name="Grimwood J."/>
            <person name="Barry K."/>
            <person name="Rokhsar D.S."/>
            <person name="Schmutz J."/>
            <person name="Stiller J.W."/>
            <person name="Grossman A.R."/>
            <person name="Prochnik S.E."/>
        </authorList>
    </citation>
    <scope>NUCLEOTIDE SEQUENCE [LARGE SCALE GENOMIC DNA]</scope>
    <source>
        <strain evidence="2">4086291</strain>
    </source>
</reference>
<keyword evidence="3" id="KW-1185">Reference proteome</keyword>
<feature type="compositionally biased region" description="Basic residues" evidence="1">
    <location>
        <begin position="300"/>
        <end position="315"/>
    </location>
</feature>
<dbReference type="EMBL" id="KV918851">
    <property type="protein sequence ID" value="OSX76912.1"/>
    <property type="molecule type" value="Genomic_DNA"/>
</dbReference>
<proteinExistence type="predicted"/>
<evidence type="ECO:0000256" key="1">
    <source>
        <dbReference type="SAM" id="MobiDB-lite"/>
    </source>
</evidence>
<evidence type="ECO:0000313" key="3">
    <source>
        <dbReference type="Proteomes" id="UP000218209"/>
    </source>
</evidence>
<feature type="region of interest" description="Disordered" evidence="1">
    <location>
        <begin position="231"/>
        <end position="257"/>
    </location>
</feature>
<organism evidence="2 3">
    <name type="scientific">Porphyra umbilicalis</name>
    <name type="common">Purple laver</name>
    <name type="synonym">Red alga</name>
    <dbReference type="NCBI Taxonomy" id="2786"/>
    <lineage>
        <taxon>Eukaryota</taxon>
        <taxon>Rhodophyta</taxon>
        <taxon>Bangiophyceae</taxon>
        <taxon>Bangiales</taxon>
        <taxon>Bangiaceae</taxon>
        <taxon>Porphyra</taxon>
    </lineage>
</organism>
<sequence>MLSPPAADTPLEAMADRMASGPAMPALAAATADRGALRAARTVAADATATGNAVAELLHSVAADTPLEASVNMLTGHGAIAPSGKASLELPATPVGTRLTAPPVATSLEASANVVVLNAALSPTGKSTTEPPPRIEALLHSPAADTPLEAVAARLAAQDQPVSVAATPRAVPDAVPAGDGGAVSRGAQARSPLASARALAGDAARGGGYCACAARRPVADRPHVCRSARVGGVAPPPADRRVAGRGGSGGASRAGGHVARRLGPHRAARAHACARQPGDASGAARGGAASVGAVRERGRGRSSTRRRRARARIARARPAGGCRRKARCCGRKVGPEWASERVPT</sequence>
<protein>
    <submittedName>
        <fullName evidence="2">Uncharacterized protein</fullName>
    </submittedName>
</protein>
<evidence type="ECO:0000313" key="2">
    <source>
        <dbReference type="EMBL" id="OSX76912.1"/>
    </source>
</evidence>
<dbReference type="Proteomes" id="UP000218209">
    <property type="component" value="Unassembled WGS sequence"/>
</dbReference>